<evidence type="ECO:0000313" key="2">
    <source>
        <dbReference type="Proteomes" id="UP000281553"/>
    </source>
</evidence>
<dbReference type="OrthoDB" id="69842at2759"/>
<sequence length="203" mass="22682">MHEISTEEFSCPPELIDGLRGTNQYDDFYGIGNHCYRSVLTLKYRALGQNGEYVCQVTAQEGVAVEMPIRFHFPLGYPLERLVRLRVKQEEESTCVANLVAAAHNLSRQDLVQRLNDCPRNTRLLTWLSSNAICAGAEVELNCAYTGLMMQIGGDYLRMLSLSDLQTDAQLIDWVRSVSGQVVSGPDPPQGVLLFVSPLQLFI</sequence>
<keyword evidence="2" id="KW-1185">Reference proteome</keyword>
<organism evidence="1 2">
    <name type="scientific">Dibothriocephalus latus</name>
    <name type="common">Fish tapeworm</name>
    <name type="synonym">Diphyllobothrium latum</name>
    <dbReference type="NCBI Taxonomy" id="60516"/>
    <lineage>
        <taxon>Eukaryota</taxon>
        <taxon>Metazoa</taxon>
        <taxon>Spiralia</taxon>
        <taxon>Lophotrochozoa</taxon>
        <taxon>Platyhelminthes</taxon>
        <taxon>Cestoda</taxon>
        <taxon>Eucestoda</taxon>
        <taxon>Diphyllobothriidea</taxon>
        <taxon>Diphyllobothriidae</taxon>
        <taxon>Dibothriocephalus</taxon>
    </lineage>
</organism>
<dbReference type="Proteomes" id="UP000281553">
    <property type="component" value="Unassembled WGS sequence"/>
</dbReference>
<dbReference type="AlphaFoldDB" id="A0A3P7M1I7"/>
<gene>
    <name evidence="1" type="ORF">DILT_LOCUS8012</name>
</gene>
<name>A0A3P7M1I7_DIBLA</name>
<proteinExistence type="predicted"/>
<reference evidence="1 2" key="1">
    <citation type="submission" date="2018-11" db="EMBL/GenBank/DDBJ databases">
        <authorList>
            <consortium name="Pathogen Informatics"/>
        </authorList>
    </citation>
    <scope>NUCLEOTIDE SEQUENCE [LARGE SCALE GENOMIC DNA]</scope>
</reference>
<protein>
    <submittedName>
        <fullName evidence="1">Uncharacterized protein</fullName>
    </submittedName>
</protein>
<dbReference type="EMBL" id="UYRU01053267">
    <property type="protein sequence ID" value="VDN12181.1"/>
    <property type="molecule type" value="Genomic_DNA"/>
</dbReference>
<accession>A0A3P7M1I7</accession>
<evidence type="ECO:0000313" key="1">
    <source>
        <dbReference type="EMBL" id="VDN12181.1"/>
    </source>
</evidence>